<evidence type="ECO:0000256" key="1">
    <source>
        <dbReference type="SAM" id="Phobius"/>
    </source>
</evidence>
<evidence type="ECO:0000313" key="2">
    <source>
        <dbReference type="EMBL" id="OGD67094.1"/>
    </source>
</evidence>
<keyword evidence="1" id="KW-0812">Transmembrane</keyword>
<keyword evidence="1" id="KW-0472">Membrane</keyword>
<dbReference type="Proteomes" id="UP000176451">
    <property type="component" value="Unassembled WGS sequence"/>
</dbReference>
<dbReference type="EMBL" id="MEZV01000019">
    <property type="protein sequence ID" value="OGD67094.1"/>
    <property type="molecule type" value="Genomic_DNA"/>
</dbReference>
<accession>A0A1F5EIR1</accession>
<evidence type="ECO:0008006" key="4">
    <source>
        <dbReference type="Google" id="ProtNLM"/>
    </source>
</evidence>
<protein>
    <recommendedName>
        <fullName evidence="4">PsbP C-terminal domain-containing protein</fullName>
    </recommendedName>
</protein>
<dbReference type="STRING" id="1797469.A3F08_00855"/>
<reference evidence="2 3" key="1">
    <citation type="journal article" date="2016" name="Nat. Commun.">
        <title>Thousands of microbial genomes shed light on interconnected biogeochemical processes in an aquifer system.</title>
        <authorList>
            <person name="Anantharaman K."/>
            <person name="Brown C.T."/>
            <person name="Hug L.A."/>
            <person name="Sharon I."/>
            <person name="Castelle C.J."/>
            <person name="Probst A.J."/>
            <person name="Thomas B.C."/>
            <person name="Singh A."/>
            <person name="Wilkins M.J."/>
            <person name="Karaoz U."/>
            <person name="Brodie E.L."/>
            <person name="Williams K.H."/>
            <person name="Hubbard S.S."/>
            <person name="Banfield J.F."/>
        </authorList>
    </citation>
    <scope>NUCLEOTIDE SEQUENCE [LARGE SCALE GENOMIC DNA]</scope>
</reference>
<name>A0A1F5EIR1_9BACT</name>
<feature type="transmembrane region" description="Helical" evidence="1">
    <location>
        <begin position="7"/>
        <end position="27"/>
    </location>
</feature>
<dbReference type="AlphaFoldDB" id="A0A1F5EIR1"/>
<organism evidence="2 3">
    <name type="scientific">Candidatus Berkelbacteria bacterium RIFCSPHIGHO2_12_FULL_36_9</name>
    <dbReference type="NCBI Taxonomy" id="1797469"/>
    <lineage>
        <taxon>Bacteria</taxon>
        <taxon>Candidatus Berkelbacteria</taxon>
    </lineage>
</organism>
<sequence>MKAIQPTFVKLIIAVIILAGLGIYFYYYQNGVNKSITSDDSVKFVELTPDVKNEEIEFKDDNYELSFKYPETWLEKDLEGEKNVTAPLTSETIGYLYDSANKKDEIGASIKLLRFVLEENKTINSSDEWFNYIMDKVNTFTAQTDLVKDLGYELISLEKVADINGRWVIREDYKRKNNIRGRDYYIYAGDLYQFVFKSLDSSFGQYSSIFDNIAKSFIIK</sequence>
<comment type="caution">
    <text evidence="2">The sequence shown here is derived from an EMBL/GenBank/DDBJ whole genome shotgun (WGS) entry which is preliminary data.</text>
</comment>
<evidence type="ECO:0000313" key="3">
    <source>
        <dbReference type="Proteomes" id="UP000176451"/>
    </source>
</evidence>
<gene>
    <name evidence="2" type="ORF">A3F08_00855</name>
</gene>
<proteinExistence type="predicted"/>
<keyword evidence="1" id="KW-1133">Transmembrane helix</keyword>